<protein>
    <submittedName>
        <fullName evidence="2">Uncharacterized protein</fullName>
    </submittedName>
</protein>
<gene>
    <name evidence="2" type="ORF">MELLADRAFT_72297</name>
</gene>
<dbReference type="InParanoid" id="F4RS41"/>
<evidence type="ECO:0000256" key="1">
    <source>
        <dbReference type="SAM" id="MobiDB-lite"/>
    </source>
</evidence>
<name>F4RS41_MELLP</name>
<dbReference type="GeneID" id="18932063"/>
<dbReference type="Proteomes" id="UP000001072">
    <property type="component" value="Unassembled WGS sequence"/>
</dbReference>
<sequence length="244" mass="27494">MNNLSEQSHIKFDHQNEYDEFIKKLTRQVKTYTEESCLCNGIRLGSSDAKVIEEVIFDVFLKHTIELMRPNLSISGLPIPAPPDFQSLSKPQPNPTKPTTTTTTSLSGQTKPIDASLTERVVRQQYAVNEAAVDNSRKRKGLPNHLISLVNSSVDQHRSQLDGQVRNGLESNDDWLKVSEEIDPRNRWKIINDEVTNIKQAQEDYTTTGLIISNLLTSLPSIVDKTERAIELEETYGESFNPAS</sequence>
<feature type="region of interest" description="Disordered" evidence="1">
    <location>
        <begin position="83"/>
        <end position="110"/>
    </location>
</feature>
<dbReference type="VEuPathDB" id="FungiDB:MELLADRAFT_72297"/>
<evidence type="ECO:0000313" key="3">
    <source>
        <dbReference type="Proteomes" id="UP000001072"/>
    </source>
</evidence>
<feature type="compositionally biased region" description="Low complexity" evidence="1">
    <location>
        <begin position="97"/>
        <end position="110"/>
    </location>
</feature>
<reference evidence="3" key="1">
    <citation type="journal article" date="2011" name="Proc. Natl. Acad. Sci. U.S.A.">
        <title>Obligate biotrophy features unraveled by the genomic analysis of rust fungi.</title>
        <authorList>
            <person name="Duplessis S."/>
            <person name="Cuomo C.A."/>
            <person name="Lin Y.-C."/>
            <person name="Aerts A."/>
            <person name="Tisserant E."/>
            <person name="Veneault-Fourrey C."/>
            <person name="Joly D.L."/>
            <person name="Hacquard S."/>
            <person name="Amselem J."/>
            <person name="Cantarel B.L."/>
            <person name="Chiu R."/>
            <person name="Coutinho P.M."/>
            <person name="Feau N."/>
            <person name="Field M."/>
            <person name="Frey P."/>
            <person name="Gelhaye E."/>
            <person name="Goldberg J."/>
            <person name="Grabherr M.G."/>
            <person name="Kodira C.D."/>
            <person name="Kohler A."/>
            <person name="Kuees U."/>
            <person name="Lindquist E.A."/>
            <person name="Lucas S.M."/>
            <person name="Mago R."/>
            <person name="Mauceli E."/>
            <person name="Morin E."/>
            <person name="Murat C."/>
            <person name="Pangilinan J.L."/>
            <person name="Park R."/>
            <person name="Pearson M."/>
            <person name="Quesneville H."/>
            <person name="Rouhier N."/>
            <person name="Sakthikumar S."/>
            <person name="Salamov A.A."/>
            <person name="Schmutz J."/>
            <person name="Selles B."/>
            <person name="Shapiro H."/>
            <person name="Tanguay P."/>
            <person name="Tuskan G.A."/>
            <person name="Henrissat B."/>
            <person name="Van de Peer Y."/>
            <person name="Rouze P."/>
            <person name="Ellis J.G."/>
            <person name="Dodds P.N."/>
            <person name="Schein J.E."/>
            <person name="Zhong S."/>
            <person name="Hamelin R.C."/>
            <person name="Grigoriev I.V."/>
            <person name="Szabo L.J."/>
            <person name="Martin F."/>
        </authorList>
    </citation>
    <scope>NUCLEOTIDE SEQUENCE [LARGE SCALE GENOMIC DNA]</scope>
    <source>
        <strain evidence="3">98AG31 / pathotype 3-4-7</strain>
    </source>
</reference>
<dbReference type="HOGENOM" id="CLU_1078232_0_0_1"/>
<dbReference type="EMBL" id="GL883116">
    <property type="protein sequence ID" value="EGG04786.1"/>
    <property type="molecule type" value="Genomic_DNA"/>
</dbReference>
<keyword evidence="3" id="KW-1185">Reference proteome</keyword>
<organism evidence="3">
    <name type="scientific">Melampsora larici-populina (strain 98AG31 / pathotype 3-4-7)</name>
    <name type="common">Poplar leaf rust fungus</name>
    <dbReference type="NCBI Taxonomy" id="747676"/>
    <lineage>
        <taxon>Eukaryota</taxon>
        <taxon>Fungi</taxon>
        <taxon>Dikarya</taxon>
        <taxon>Basidiomycota</taxon>
        <taxon>Pucciniomycotina</taxon>
        <taxon>Pucciniomycetes</taxon>
        <taxon>Pucciniales</taxon>
        <taxon>Melampsoraceae</taxon>
        <taxon>Melampsora</taxon>
    </lineage>
</organism>
<accession>F4RS41</accession>
<evidence type="ECO:0000313" key="2">
    <source>
        <dbReference type="EMBL" id="EGG04786.1"/>
    </source>
</evidence>
<dbReference type="AlphaFoldDB" id="F4RS41"/>
<dbReference type="RefSeq" id="XP_007411877.1">
    <property type="nucleotide sequence ID" value="XM_007411815.1"/>
</dbReference>
<proteinExistence type="predicted"/>
<dbReference type="OrthoDB" id="2497880at2759"/>
<dbReference type="KEGG" id="mlr:MELLADRAFT_72297"/>